<accession>A0A8S5SQW8</accession>
<protein>
    <recommendedName>
        <fullName evidence="1">Bbp19-like phage domain-containing protein</fullName>
    </recommendedName>
</protein>
<dbReference type="InterPro" id="IPR057447">
    <property type="entry name" value="Bbp19-like_phage"/>
</dbReference>
<organism evidence="2">
    <name type="scientific">Podoviridae sp. ctXBg1</name>
    <dbReference type="NCBI Taxonomy" id="2827739"/>
    <lineage>
        <taxon>Viruses</taxon>
        <taxon>Duplodnaviria</taxon>
        <taxon>Heunggongvirae</taxon>
        <taxon>Uroviricota</taxon>
        <taxon>Caudoviricetes</taxon>
    </lineage>
</organism>
<sequence length="122" mass="14493">MTEGQDYDPLQNLYDEEQARLEGERYAQIEQETYDRDIESLLSTESGRRFAWRLLERSGVFLSTFNPKVPEPGMSMAFEEGKKQTGYWLLGEIQRLCPQQYFVMTQEQKEWQMNKIRLARLA</sequence>
<feature type="domain" description="Bbp19-like phage" evidence="1">
    <location>
        <begin position="40"/>
        <end position="105"/>
    </location>
</feature>
<evidence type="ECO:0000313" key="2">
    <source>
        <dbReference type="EMBL" id="DAF53436.1"/>
    </source>
</evidence>
<evidence type="ECO:0000259" key="1">
    <source>
        <dbReference type="Pfam" id="PF25181"/>
    </source>
</evidence>
<reference evidence="2" key="1">
    <citation type="journal article" date="2021" name="Proc. Natl. Acad. Sci. U.S.A.">
        <title>A Catalog of Tens of Thousands of Viruses from Human Metagenomes Reveals Hidden Associations with Chronic Diseases.</title>
        <authorList>
            <person name="Tisza M.J."/>
            <person name="Buck C.B."/>
        </authorList>
    </citation>
    <scope>NUCLEOTIDE SEQUENCE</scope>
    <source>
        <strain evidence="2">CtXBg1</strain>
    </source>
</reference>
<name>A0A8S5SQW8_9CAUD</name>
<dbReference type="EMBL" id="BK032653">
    <property type="protein sequence ID" value="DAF53436.1"/>
    <property type="molecule type" value="Genomic_DNA"/>
</dbReference>
<dbReference type="Pfam" id="PF25181">
    <property type="entry name" value="Phage_Bbp19"/>
    <property type="match status" value="1"/>
</dbReference>
<proteinExistence type="predicted"/>